<proteinExistence type="predicted"/>
<sequence>MATESSTRQLKPMERRGVGTRGTRTQLYTNHFKVSFTPRASDAFCQYDVRMSIEDSSRRIAKAMRMKVMEKIQKTYARDLGDKFFAFDGESSIFTFGELPEKNLSFVVYLDAPASRSRKTQQQVRVDIRLASKISISAIVNTRNRNFSEDSQDALRVLDILLRHHATKQNYICIRQAFFTDEGEPIKLGGALVGSRGFRHDCHEKTNLMSQAEAVLRNLRVRIKHLNKEFKITGLSEKPCREERDGVSESQFLHVLNVELDHIKKACEFMDRNWKPKFTVIVAQKRHSTTKFFDPGLKKNVSPGTVVDDTGVCHPRNNDLYMFAHRGAVARCISSCFAIKIIYSYIFFIFGSFLFVQGTTKPTHYHVLLDEINFRPDDLQELVHSLCYV</sequence>
<dbReference type="GO" id="GO:0003676">
    <property type="term" value="F:nucleic acid binding"/>
    <property type="evidence" value="ECO:0007669"/>
    <property type="project" value="InterPro"/>
</dbReference>
<dbReference type="InterPro" id="IPR032474">
    <property type="entry name" value="Argonaute_N"/>
</dbReference>
<dbReference type="Pfam" id="PF02171">
    <property type="entry name" value="Piwi"/>
    <property type="match status" value="2"/>
</dbReference>
<feature type="transmembrane region" description="Helical" evidence="1">
    <location>
        <begin position="337"/>
        <end position="356"/>
    </location>
</feature>
<dbReference type="Pfam" id="PF16486">
    <property type="entry name" value="ArgoN"/>
    <property type="match status" value="1"/>
</dbReference>
<dbReference type="InterPro" id="IPR003165">
    <property type="entry name" value="Piwi"/>
</dbReference>
<dbReference type="PANTHER" id="PTHR22891">
    <property type="entry name" value="EUKARYOTIC TRANSLATION INITIATION FACTOR 2C"/>
    <property type="match status" value="1"/>
</dbReference>
<keyword evidence="1" id="KW-1133">Transmembrane helix</keyword>
<gene>
    <name evidence="3" type="ORF">H6P81_003002</name>
</gene>
<name>A0AAV7FD18_ARIFI</name>
<feature type="domain" description="Piwi" evidence="2">
    <location>
        <begin position="244"/>
        <end position="389"/>
    </location>
</feature>
<accession>A0AAV7FD18</accession>
<dbReference type="SUPFAM" id="SSF53098">
    <property type="entry name" value="Ribonuclease H-like"/>
    <property type="match status" value="1"/>
</dbReference>
<dbReference type="SMART" id="SM00950">
    <property type="entry name" value="Piwi"/>
    <property type="match status" value="1"/>
</dbReference>
<keyword evidence="4" id="KW-1185">Reference proteome</keyword>
<keyword evidence="1" id="KW-0472">Membrane</keyword>
<dbReference type="Gene3D" id="3.30.420.10">
    <property type="entry name" value="Ribonuclease H-like superfamily/Ribonuclease H"/>
    <property type="match status" value="1"/>
</dbReference>
<dbReference type="PROSITE" id="PS50822">
    <property type="entry name" value="PIWI"/>
    <property type="match status" value="1"/>
</dbReference>
<dbReference type="EMBL" id="JAINDJ010000002">
    <property type="protein sequence ID" value="KAG9458494.1"/>
    <property type="molecule type" value="Genomic_DNA"/>
</dbReference>
<evidence type="ECO:0000259" key="2">
    <source>
        <dbReference type="PROSITE" id="PS50822"/>
    </source>
</evidence>
<dbReference type="InterPro" id="IPR012337">
    <property type="entry name" value="RNaseH-like_sf"/>
</dbReference>
<keyword evidence="1" id="KW-0812">Transmembrane</keyword>
<evidence type="ECO:0000256" key="1">
    <source>
        <dbReference type="SAM" id="Phobius"/>
    </source>
</evidence>
<evidence type="ECO:0000313" key="3">
    <source>
        <dbReference type="EMBL" id="KAG9458494.1"/>
    </source>
</evidence>
<comment type="caution">
    <text evidence="3">The sequence shown here is derived from an EMBL/GenBank/DDBJ whole genome shotgun (WGS) entry which is preliminary data.</text>
</comment>
<organism evidence="3 4">
    <name type="scientific">Aristolochia fimbriata</name>
    <name type="common">White veined hardy Dutchman's pipe vine</name>
    <dbReference type="NCBI Taxonomy" id="158543"/>
    <lineage>
        <taxon>Eukaryota</taxon>
        <taxon>Viridiplantae</taxon>
        <taxon>Streptophyta</taxon>
        <taxon>Embryophyta</taxon>
        <taxon>Tracheophyta</taxon>
        <taxon>Spermatophyta</taxon>
        <taxon>Magnoliopsida</taxon>
        <taxon>Magnoliidae</taxon>
        <taxon>Piperales</taxon>
        <taxon>Aristolochiaceae</taxon>
        <taxon>Aristolochia</taxon>
    </lineage>
</organism>
<evidence type="ECO:0000313" key="4">
    <source>
        <dbReference type="Proteomes" id="UP000825729"/>
    </source>
</evidence>
<dbReference type="Proteomes" id="UP000825729">
    <property type="component" value="Unassembled WGS sequence"/>
</dbReference>
<dbReference type="InterPro" id="IPR036397">
    <property type="entry name" value="RNaseH_sf"/>
</dbReference>
<dbReference type="AlphaFoldDB" id="A0AAV7FD18"/>
<reference evidence="3 4" key="1">
    <citation type="submission" date="2021-07" db="EMBL/GenBank/DDBJ databases">
        <title>The Aristolochia fimbriata genome: insights into angiosperm evolution, floral development and chemical biosynthesis.</title>
        <authorList>
            <person name="Jiao Y."/>
        </authorList>
    </citation>
    <scope>NUCLEOTIDE SEQUENCE [LARGE SCALE GENOMIC DNA]</scope>
    <source>
        <strain evidence="3">IBCAS-2021</strain>
        <tissue evidence="3">Leaf</tissue>
    </source>
</reference>
<protein>
    <recommendedName>
        <fullName evidence="2">Piwi domain-containing protein</fullName>
    </recommendedName>
</protein>